<dbReference type="AlphaFoldDB" id="A0A426Y2F1"/>
<proteinExistence type="predicted"/>
<evidence type="ECO:0000313" key="2">
    <source>
        <dbReference type="Proteomes" id="UP000287651"/>
    </source>
</evidence>
<accession>A0A426Y2F1</accession>
<reference evidence="1 2" key="1">
    <citation type="journal article" date="2014" name="Agronomy (Basel)">
        <title>A Draft Genome Sequence for Ensete ventricosum, the Drought-Tolerant Tree Against Hunger.</title>
        <authorList>
            <person name="Harrison J."/>
            <person name="Moore K.A."/>
            <person name="Paszkiewicz K."/>
            <person name="Jones T."/>
            <person name="Grant M."/>
            <person name="Ambacheew D."/>
            <person name="Muzemil S."/>
            <person name="Studholme D.J."/>
        </authorList>
    </citation>
    <scope>NUCLEOTIDE SEQUENCE [LARGE SCALE GENOMIC DNA]</scope>
</reference>
<protein>
    <submittedName>
        <fullName evidence="1">Uncharacterized protein</fullName>
    </submittedName>
</protein>
<name>A0A426Y2F1_ENSVE</name>
<gene>
    <name evidence="1" type="ORF">B296_00054778</name>
</gene>
<dbReference type="Proteomes" id="UP000287651">
    <property type="component" value="Unassembled WGS sequence"/>
</dbReference>
<evidence type="ECO:0000313" key="1">
    <source>
        <dbReference type="EMBL" id="RRT45949.1"/>
    </source>
</evidence>
<organism evidence="1 2">
    <name type="scientific">Ensete ventricosum</name>
    <name type="common">Abyssinian banana</name>
    <name type="synonym">Musa ensete</name>
    <dbReference type="NCBI Taxonomy" id="4639"/>
    <lineage>
        <taxon>Eukaryota</taxon>
        <taxon>Viridiplantae</taxon>
        <taxon>Streptophyta</taxon>
        <taxon>Embryophyta</taxon>
        <taxon>Tracheophyta</taxon>
        <taxon>Spermatophyta</taxon>
        <taxon>Magnoliopsida</taxon>
        <taxon>Liliopsida</taxon>
        <taxon>Zingiberales</taxon>
        <taxon>Musaceae</taxon>
        <taxon>Ensete</taxon>
    </lineage>
</organism>
<dbReference type="EMBL" id="AMZH03015502">
    <property type="protein sequence ID" value="RRT45949.1"/>
    <property type="molecule type" value="Genomic_DNA"/>
</dbReference>
<feature type="non-terminal residue" evidence="1">
    <location>
        <position position="1"/>
    </location>
</feature>
<comment type="caution">
    <text evidence="1">The sequence shown here is derived from an EMBL/GenBank/DDBJ whole genome shotgun (WGS) entry which is preliminary data.</text>
</comment>
<sequence>PHPCENRVKPSLALVELELCHVTEKESGWVDVRQAVTRTEVRLIQRRPRVPRTRFFHSWRLLWPPRCN</sequence>